<dbReference type="Gene3D" id="2.60.40.790">
    <property type="match status" value="2"/>
</dbReference>
<dbReference type="RefSeq" id="XP_012941769.1">
    <property type="nucleotide sequence ID" value="XM_013086315.2"/>
</dbReference>
<feature type="compositionally biased region" description="Basic and acidic residues" evidence="3">
    <location>
        <begin position="364"/>
        <end position="385"/>
    </location>
</feature>
<feature type="region of interest" description="Disordered" evidence="3">
    <location>
        <begin position="11"/>
        <end position="37"/>
    </location>
</feature>
<feature type="region of interest" description="Disordered" evidence="3">
    <location>
        <begin position="225"/>
        <end position="253"/>
    </location>
</feature>
<dbReference type="CDD" id="cd06464">
    <property type="entry name" value="ACD_sHsps-like"/>
    <property type="match status" value="1"/>
</dbReference>
<organism evidence="5 6">
    <name type="scientific">Aplysia californica</name>
    <name type="common">California sea hare</name>
    <dbReference type="NCBI Taxonomy" id="6500"/>
    <lineage>
        <taxon>Eukaryota</taxon>
        <taxon>Metazoa</taxon>
        <taxon>Spiralia</taxon>
        <taxon>Lophotrochozoa</taxon>
        <taxon>Mollusca</taxon>
        <taxon>Gastropoda</taxon>
        <taxon>Heterobranchia</taxon>
        <taxon>Euthyneura</taxon>
        <taxon>Tectipleura</taxon>
        <taxon>Aplysiida</taxon>
        <taxon>Aplysioidea</taxon>
        <taxon>Aplysiidae</taxon>
        <taxon>Aplysia</taxon>
    </lineage>
</organism>
<feature type="compositionally biased region" description="Basic and acidic residues" evidence="3">
    <location>
        <begin position="450"/>
        <end position="460"/>
    </location>
</feature>
<keyword evidence="5" id="KW-1185">Reference proteome</keyword>
<evidence type="ECO:0000259" key="4">
    <source>
        <dbReference type="PROSITE" id="PS01031"/>
    </source>
</evidence>
<feature type="compositionally biased region" description="Low complexity" evidence="3">
    <location>
        <begin position="93"/>
        <end position="110"/>
    </location>
</feature>
<gene>
    <name evidence="6" type="primary">LOC106011005</name>
</gene>
<dbReference type="GeneID" id="106011005"/>
<dbReference type="CDD" id="cd06526">
    <property type="entry name" value="metazoan_ACD"/>
    <property type="match status" value="1"/>
</dbReference>
<protein>
    <submittedName>
        <fullName evidence="6">Uncharacterized protein LOC106011005</fullName>
    </submittedName>
</protein>
<reference evidence="6" key="1">
    <citation type="submission" date="2025-08" db="UniProtKB">
        <authorList>
            <consortium name="RefSeq"/>
        </authorList>
    </citation>
    <scope>IDENTIFICATION</scope>
</reference>
<dbReference type="InterPro" id="IPR008978">
    <property type="entry name" value="HSP20-like_chaperone"/>
</dbReference>
<feature type="compositionally biased region" description="Low complexity" evidence="3">
    <location>
        <begin position="386"/>
        <end position="401"/>
    </location>
</feature>
<name>A0ABM1A6I2_APLCA</name>
<feature type="compositionally biased region" description="Polar residues" evidence="3">
    <location>
        <begin position="234"/>
        <end position="252"/>
    </location>
</feature>
<sequence length="679" mass="75491">MFSIPVFVPHERSQRPRQWRCPMSQPQSHPRHGPQHPFMMFGPTSPMNSQRCCNESYRRAERNDNSFRPELFEFDFAQSLLTQLFGEGECSHGQGAQQQTPPAAAPNNGNVNSAHTEHPMMTSGNPFMDILSDIFKKYDEVDASKNKPQKWQQMVDCTGFKSDNIHVKILNRSVNVRAVKAEASSDGSTCSTRMEKCIELPQNVNVKGVSCRLLRNSKLLIEAPITAQPRERMQSTQTENHSNTQSNSNQEGEPQLEMRILPNGAMVLGVVPRTTKSSNKDEKAATRTEEKKTRGNCEDQACAIKKQSGDNSPKQEAQKTKTESTGVNVPVKMSSLNAGDADQGKTVSLDENKDMQFSTSSVNEELHPKKVESSDLERELAHAQEEATASEETSVLTTLSAENDEEAPETSQNKGQEVPYTVEMPTGDDNEDTFSQTSHDSENSFVLLSDPEKANKKVEVSENSLDNTAQAESQDSSDRKDVGSIIQSVVETLARGLDADEKSNQNAKPHEVIGNIMQYVAQKAPEDLKNLIVNNDGSFPQDVMKFVVDRASEETPDKATPDNDKTVDQSQTASGKYDSTLSDREENSLEKEFQIRLEMPCFGPESIKVTMDDTQRVLNIRANKEGDQSPTESVHKTISVPDTVDVQQLQCHFQDGMLTINAPFTQEDKENTREIPINA</sequence>
<feature type="compositionally biased region" description="Polar residues" evidence="3">
    <location>
        <begin position="433"/>
        <end position="446"/>
    </location>
</feature>
<feature type="region of interest" description="Disordered" evidence="3">
    <location>
        <begin position="89"/>
        <end position="119"/>
    </location>
</feature>
<feature type="compositionally biased region" description="Polar residues" evidence="3">
    <location>
        <begin position="568"/>
        <end position="580"/>
    </location>
</feature>
<dbReference type="SUPFAM" id="SSF49764">
    <property type="entry name" value="HSP20-like chaperones"/>
    <property type="match status" value="2"/>
</dbReference>
<dbReference type="Pfam" id="PF00011">
    <property type="entry name" value="HSP20"/>
    <property type="match status" value="2"/>
</dbReference>
<evidence type="ECO:0000313" key="6">
    <source>
        <dbReference type="RefSeq" id="XP_012941769.1"/>
    </source>
</evidence>
<evidence type="ECO:0000256" key="3">
    <source>
        <dbReference type="SAM" id="MobiDB-lite"/>
    </source>
</evidence>
<accession>A0ABM1A6I2</accession>
<feature type="compositionally biased region" description="Basic and acidic residues" evidence="3">
    <location>
        <begin position="278"/>
        <end position="297"/>
    </location>
</feature>
<feature type="region of interest" description="Disordered" evidence="3">
    <location>
        <begin position="272"/>
        <end position="483"/>
    </location>
</feature>
<dbReference type="PROSITE" id="PS01031">
    <property type="entry name" value="SHSP"/>
    <property type="match status" value="1"/>
</dbReference>
<proteinExistence type="inferred from homology"/>
<evidence type="ECO:0000313" key="5">
    <source>
        <dbReference type="Proteomes" id="UP000694888"/>
    </source>
</evidence>
<comment type="similarity">
    <text evidence="1 2">Belongs to the small heat shock protein (HSP20) family.</text>
</comment>
<feature type="compositionally biased region" description="Basic and acidic residues" evidence="3">
    <location>
        <begin position="551"/>
        <end position="567"/>
    </location>
</feature>
<feature type="compositionally biased region" description="Polar residues" evidence="3">
    <location>
        <begin position="461"/>
        <end position="474"/>
    </location>
</feature>
<dbReference type="Proteomes" id="UP000694888">
    <property type="component" value="Unplaced"/>
</dbReference>
<feature type="region of interest" description="Disordered" evidence="3">
    <location>
        <begin position="551"/>
        <end position="588"/>
    </location>
</feature>
<feature type="domain" description="SHSP" evidence="4">
    <location>
        <begin position="572"/>
        <end position="679"/>
    </location>
</feature>
<dbReference type="InterPro" id="IPR002068">
    <property type="entry name" value="A-crystallin/Hsp20_dom"/>
</dbReference>
<evidence type="ECO:0000256" key="2">
    <source>
        <dbReference type="RuleBase" id="RU003616"/>
    </source>
</evidence>
<evidence type="ECO:0000256" key="1">
    <source>
        <dbReference type="PROSITE-ProRule" id="PRU00285"/>
    </source>
</evidence>